<dbReference type="EMBL" id="CAAALY010271050">
    <property type="protein sequence ID" value="VEL41786.1"/>
    <property type="molecule type" value="Genomic_DNA"/>
</dbReference>
<dbReference type="Proteomes" id="UP000784294">
    <property type="component" value="Unassembled WGS sequence"/>
</dbReference>
<name>A0A3S5BDW2_9PLAT</name>
<accession>A0A3S5BDW2</accession>
<proteinExistence type="predicted"/>
<evidence type="ECO:0000313" key="1">
    <source>
        <dbReference type="EMBL" id="VEL41786.1"/>
    </source>
</evidence>
<gene>
    <name evidence="1" type="ORF">PXEA_LOCUS35226</name>
</gene>
<organism evidence="1 2">
    <name type="scientific">Protopolystoma xenopodis</name>
    <dbReference type="NCBI Taxonomy" id="117903"/>
    <lineage>
        <taxon>Eukaryota</taxon>
        <taxon>Metazoa</taxon>
        <taxon>Spiralia</taxon>
        <taxon>Lophotrochozoa</taxon>
        <taxon>Platyhelminthes</taxon>
        <taxon>Monogenea</taxon>
        <taxon>Polyopisthocotylea</taxon>
        <taxon>Polystomatidea</taxon>
        <taxon>Polystomatidae</taxon>
        <taxon>Protopolystoma</taxon>
    </lineage>
</organism>
<dbReference type="AlphaFoldDB" id="A0A3S5BDW2"/>
<evidence type="ECO:0000313" key="2">
    <source>
        <dbReference type="Proteomes" id="UP000784294"/>
    </source>
</evidence>
<comment type="caution">
    <text evidence="1">The sequence shown here is derived from an EMBL/GenBank/DDBJ whole genome shotgun (WGS) entry which is preliminary data.</text>
</comment>
<protein>
    <submittedName>
        <fullName evidence="1">Uncharacterized protein</fullName>
    </submittedName>
</protein>
<reference evidence="1" key="1">
    <citation type="submission" date="2018-11" db="EMBL/GenBank/DDBJ databases">
        <authorList>
            <consortium name="Pathogen Informatics"/>
        </authorList>
    </citation>
    <scope>NUCLEOTIDE SEQUENCE</scope>
</reference>
<keyword evidence="2" id="KW-1185">Reference proteome</keyword>
<sequence length="142" mass="15418">MATIRGEGRRLPTSDLFVLNETVPESLLTPMRCQPRQARKALFSLEVVCLKCPASAGVDSCSGHFAHFLPTPLVSSGRDHHLHPPHVVWADLVCPKHPVVPETGLFSLGHGPAESLVRHPLGQTGTCIRSRGYCQTGRGHET</sequence>